<dbReference type="SUPFAM" id="SSF48065">
    <property type="entry name" value="DBL homology domain (DH-domain)"/>
    <property type="match status" value="1"/>
</dbReference>
<dbReference type="Gene3D" id="2.30.29.30">
    <property type="entry name" value="Pleckstrin-homology domain (PH domain)/Phosphotyrosine-binding domain (PTB)"/>
    <property type="match status" value="1"/>
</dbReference>
<dbReference type="InterPro" id="IPR000219">
    <property type="entry name" value="DH_dom"/>
</dbReference>
<gene>
    <name evidence="3" type="ORF">DM01DRAFT_1321236</name>
</gene>
<dbReference type="InterPro" id="IPR051092">
    <property type="entry name" value="FYVE_RhoGEF_PH"/>
</dbReference>
<evidence type="ECO:0000256" key="1">
    <source>
        <dbReference type="SAM" id="MobiDB-lite"/>
    </source>
</evidence>
<dbReference type="SMART" id="SM00325">
    <property type="entry name" value="RhoGEF"/>
    <property type="match status" value="1"/>
</dbReference>
<dbReference type="InterPro" id="IPR011993">
    <property type="entry name" value="PH-like_dom_sf"/>
</dbReference>
<dbReference type="GO" id="GO:0005737">
    <property type="term" value="C:cytoplasm"/>
    <property type="evidence" value="ECO:0007669"/>
    <property type="project" value="TreeGrafter"/>
</dbReference>
<feature type="domain" description="DH" evidence="2">
    <location>
        <begin position="79"/>
        <end position="263"/>
    </location>
</feature>
<organism evidence="3 4">
    <name type="scientific">Hesseltinella vesiculosa</name>
    <dbReference type="NCBI Taxonomy" id="101127"/>
    <lineage>
        <taxon>Eukaryota</taxon>
        <taxon>Fungi</taxon>
        <taxon>Fungi incertae sedis</taxon>
        <taxon>Mucoromycota</taxon>
        <taxon>Mucoromycotina</taxon>
        <taxon>Mucoromycetes</taxon>
        <taxon>Mucorales</taxon>
        <taxon>Cunninghamellaceae</taxon>
        <taxon>Hesseltinella</taxon>
    </lineage>
</organism>
<name>A0A1X2GIX1_9FUNG</name>
<dbReference type="PROSITE" id="PS50010">
    <property type="entry name" value="DH_2"/>
    <property type="match status" value="1"/>
</dbReference>
<comment type="caution">
    <text evidence="3">The sequence shown here is derived from an EMBL/GenBank/DDBJ whole genome shotgun (WGS) entry which is preliminary data.</text>
</comment>
<dbReference type="Proteomes" id="UP000242146">
    <property type="component" value="Unassembled WGS sequence"/>
</dbReference>
<dbReference type="Gene3D" id="1.20.900.10">
    <property type="entry name" value="Dbl homology (DH) domain"/>
    <property type="match status" value="1"/>
</dbReference>
<sequence length="457" mass="52351">MLSHTDNSSYTFSSSTSTSNNTSDHTISSISYGEEPLMLSGQFMDDLSIIDDLYEMYGNDIETFVDKEDVAMTARFVASKEKVLHGLQRAELQYIEELNQFQTKYTSFISEWLHDSTKMTDKPPTGFLRGFDDLIQTHRLFFQAISDRMNMWGPTQLVSDVFLSFLPTLDVYDTFYKGYSDIIVSLHRLYAIPAFVKNLETQTGPDALNDLLRYIRLPLQRMQTYVDCLVHLIQYTDPCHIDYEGLKNALVAFKEIVADREEASIDADRHFRCLEVSRSIVNSPVEVTATRRLLLKAKFIKVDLDNLSSTDDVYTYILYNDQLIFCKSNGSKKQRKLLYKGSLDLATSELRTLSAALCAKLVETRRPLLSFSKSKRAEVTVKPSAYGFEFLTSNQTVTDSLPTNLENATAATKTSSNAYRKRHMIRTHTQEEQKLWVDTVAKVMQHMRWLHANQSFA</sequence>
<accession>A0A1X2GIX1</accession>
<reference evidence="3 4" key="1">
    <citation type="submission" date="2016-07" db="EMBL/GenBank/DDBJ databases">
        <title>Pervasive Adenine N6-methylation of Active Genes in Fungi.</title>
        <authorList>
            <consortium name="DOE Joint Genome Institute"/>
            <person name="Mondo S.J."/>
            <person name="Dannebaum R.O."/>
            <person name="Kuo R.C."/>
            <person name="Labutti K."/>
            <person name="Haridas S."/>
            <person name="Kuo A."/>
            <person name="Salamov A."/>
            <person name="Ahrendt S.R."/>
            <person name="Lipzen A."/>
            <person name="Sullivan W."/>
            <person name="Andreopoulos W.B."/>
            <person name="Clum A."/>
            <person name="Lindquist E."/>
            <person name="Daum C."/>
            <person name="Ramamoorthy G.K."/>
            <person name="Gryganskyi A."/>
            <person name="Culley D."/>
            <person name="Magnuson J.K."/>
            <person name="James T.Y."/>
            <person name="O'Malley M.A."/>
            <person name="Stajich J.E."/>
            <person name="Spatafora J.W."/>
            <person name="Visel A."/>
            <person name="Grigoriev I.V."/>
        </authorList>
    </citation>
    <scope>NUCLEOTIDE SEQUENCE [LARGE SCALE GENOMIC DNA]</scope>
    <source>
        <strain evidence="3 4">NRRL 3301</strain>
    </source>
</reference>
<dbReference type="AlphaFoldDB" id="A0A1X2GIX1"/>
<dbReference type="GO" id="GO:0005085">
    <property type="term" value="F:guanyl-nucleotide exchange factor activity"/>
    <property type="evidence" value="ECO:0007669"/>
    <property type="project" value="InterPro"/>
</dbReference>
<protein>
    <submittedName>
        <fullName evidence="3">Dbl homology domain-containing protein</fullName>
    </submittedName>
</protein>
<dbReference type="EMBL" id="MCGT01000012">
    <property type="protein sequence ID" value="ORX54931.1"/>
    <property type="molecule type" value="Genomic_DNA"/>
</dbReference>
<dbReference type="PANTHER" id="PTHR12673:SF159">
    <property type="entry name" value="LD03170P"/>
    <property type="match status" value="1"/>
</dbReference>
<dbReference type="InterPro" id="IPR035899">
    <property type="entry name" value="DBL_dom_sf"/>
</dbReference>
<evidence type="ECO:0000313" key="3">
    <source>
        <dbReference type="EMBL" id="ORX54931.1"/>
    </source>
</evidence>
<evidence type="ECO:0000259" key="2">
    <source>
        <dbReference type="PROSITE" id="PS50010"/>
    </source>
</evidence>
<evidence type="ECO:0000313" key="4">
    <source>
        <dbReference type="Proteomes" id="UP000242146"/>
    </source>
</evidence>
<dbReference type="STRING" id="101127.A0A1X2GIX1"/>
<dbReference type="OrthoDB" id="10254377at2759"/>
<dbReference type="PANTHER" id="PTHR12673">
    <property type="entry name" value="FACIOGENITAL DYSPLASIA PROTEIN"/>
    <property type="match status" value="1"/>
</dbReference>
<feature type="region of interest" description="Disordered" evidence="1">
    <location>
        <begin position="1"/>
        <end position="27"/>
    </location>
</feature>
<proteinExistence type="predicted"/>
<dbReference type="Pfam" id="PF00621">
    <property type="entry name" value="RhoGEF"/>
    <property type="match status" value="1"/>
</dbReference>
<keyword evidence="4" id="KW-1185">Reference proteome</keyword>